<reference evidence="2 3" key="1">
    <citation type="submission" date="2013-08" db="EMBL/GenBank/DDBJ databases">
        <title>Genomic analysis of Lysobacter defluvii.</title>
        <authorList>
            <person name="Wang Q."/>
            <person name="Wang G."/>
        </authorList>
    </citation>
    <scope>NUCLEOTIDE SEQUENCE [LARGE SCALE GENOMIC DNA]</scope>
    <source>
        <strain evidence="2 3">IMMIB APB-9</strain>
    </source>
</reference>
<dbReference type="Pfam" id="PF12730">
    <property type="entry name" value="ABC2_membrane_4"/>
    <property type="match status" value="1"/>
</dbReference>
<feature type="transmembrane region" description="Helical" evidence="1">
    <location>
        <begin position="61"/>
        <end position="83"/>
    </location>
</feature>
<organism evidence="2 3">
    <name type="scientific">Lysobacter defluvii IMMIB APB-9 = DSM 18482</name>
    <dbReference type="NCBI Taxonomy" id="1385515"/>
    <lineage>
        <taxon>Bacteria</taxon>
        <taxon>Pseudomonadati</taxon>
        <taxon>Pseudomonadota</taxon>
        <taxon>Gammaproteobacteria</taxon>
        <taxon>Lysobacterales</taxon>
        <taxon>Lysobacteraceae</taxon>
        <taxon>Novilysobacter</taxon>
    </lineage>
</organism>
<proteinExistence type="predicted"/>
<evidence type="ECO:0008006" key="4">
    <source>
        <dbReference type="Google" id="ProtNLM"/>
    </source>
</evidence>
<feature type="transmembrane region" description="Helical" evidence="1">
    <location>
        <begin position="16"/>
        <end position="41"/>
    </location>
</feature>
<dbReference type="eggNOG" id="COG4200">
    <property type="taxonomic scope" value="Bacteria"/>
</dbReference>
<feature type="transmembrane region" description="Helical" evidence="1">
    <location>
        <begin position="148"/>
        <end position="172"/>
    </location>
</feature>
<feature type="transmembrane region" description="Helical" evidence="1">
    <location>
        <begin position="179"/>
        <end position="197"/>
    </location>
</feature>
<evidence type="ECO:0000313" key="2">
    <source>
        <dbReference type="EMBL" id="KGO98181.1"/>
    </source>
</evidence>
<accession>A0A0A0MAF3</accession>
<dbReference type="STRING" id="1385515.GCA_000423325_01614"/>
<protein>
    <recommendedName>
        <fullName evidence="4">ABC transporter permease</fullName>
    </recommendedName>
</protein>
<feature type="transmembrane region" description="Helical" evidence="1">
    <location>
        <begin position="104"/>
        <end position="128"/>
    </location>
</feature>
<comment type="caution">
    <text evidence="2">The sequence shown here is derived from an EMBL/GenBank/DDBJ whole genome shotgun (WGS) entry which is preliminary data.</text>
</comment>
<keyword evidence="1" id="KW-0812">Transmembrane</keyword>
<keyword evidence="1" id="KW-0472">Membrane</keyword>
<gene>
    <name evidence="2" type="ORF">N791_04150</name>
</gene>
<dbReference type="EMBL" id="AVBH01000118">
    <property type="protein sequence ID" value="KGO98181.1"/>
    <property type="molecule type" value="Genomic_DNA"/>
</dbReference>
<name>A0A0A0MAF3_9GAMM</name>
<dbReference type="Proteomes" id="UP000030003">
    <property type="component" value="Unassembled WGS sequence"/>
</dbReference>
<evidence type="ECO:0000313" key="3">
    <source>
        <dbReference type="Proteomes" id="UP000030003"/>
    </source>
</evidence>
<feature type="transmembrane region" description="Helical" evidence="1">
    <location>
        <begin position="224"/>
        <end position="245"/>
    </location>
</feature>
<keyword evidence="1" id="KW-1133">Transmembrane helix</keyword>
<sequence length="250" mass="26364">MRGACAAEFLKLRGTLAAWMCLVSPALVVGVVVLQFGLMPLGDRGTPPTAAVWESYLKGVLGLWAFLMLPLYITLQAALLAALEHGNRQWKHLFALAVPRWHHYAAKATAMACLVAGAHLVLLVLAPLGGWLVGEARPALGIAGPVPWAFLLARVGAILAASGLMMALQLWIALRWSSFTVAVGAGMAATVAGFLIGQSERFGKFYPWSMPVATLFDDGERMQALSVAGAGGALLAGLAALALLLRRDPE</sequence>
<dbReference type="CDD" id="cd21809">
    <property type="entry name" value="ABC-2_lan_permease-like"/>
    <property type="match status" value="1"/>
</dbReference>
<dbReference type="AlphaFoldDB" id="A0A0A0MAF3"/>
<keyword evidence="3" id="KW-1185">Reference proteome</keyword>
<evidence type="ECO:0000256" key="1">
    <source>
        <dbReference type="SAM" id="Phobius"/>
    </source>
</evidence>